<evidence type="ECO:0000313" key="3">
    <source>
        <dbReference type="Proteomes" id="UP001315686"/>
    </source>
</evidence>
<feature type="region of interest" description="Disordered" evidence="1">
    <location>
        <begin position="169"/>
        <end position="225"/>
    </location>
</feature>
<reference evidence="2 3" key="1">
    <citation type="journal article" date="2021" name="Arch. Microbiol.">
        <title>Harenicola maris gen. nov., sp. nov. isolated from the Sea of Japan shallow sediments.</title>
        <authorList>
            <person name="Romanenko L.A."/>
            <person name="Kurilenko V.V."/>
            <person name="Chernysheva N.Y."/>
            <person name="Tekutyeva L.A."/>
            <person name="Velansky P.V."/>
            <person name="Svetashev V.I."/>
            <person name="Isaeva M.P."/>
        </authorList>
    </citation>
    <scope>NUCLEOTIDE SEQUENCE [LARGE SCALE GENOMIC DNA]</scope>
    <source>
        <strain evidence="2 3">KMM 3653</strain>
    </source>
</reference>
<protein>
    <recommendedName>
        <fullName evidence="4">Protein ImuA</fullName>
    </recommendedName>
</protein>
<dbReference type="Gene3D" id="3.40.50.300">
    <property type="entry name" value="P-loop containing nucleotide triphosphate hydrolases"/>
    <property type="match status" value="1"/>
</dbReference>
<dbReference type="Proteomes" id="UP001315686">
    <property type="component" value="Unassembled WGS sequence"/>
</dbReference>
<sequence length="225" mass="23901">MPAPAALLTRAHYDARPSLPVTGPLELTLARAHEICGAARRTLALVIAAVRPGPVLWIAPDWLPERLNGPGLCEWIDPGRITFVHAAREADLLWTLEEALRAGIVPCVVGELPHTPGLTAVRRLHLAAEQGSTKSAHPRQAPLGLLLSPHDGAAGGAPGIESRWALHPAHTSDPARDPAHTPAAPDLPDAPGWRLERLRARSAPPATWPAAPTLRDGRQSLSITT</sequence>
<gene>
    <name evidence="2" type="ORF">IV417_15220</name>
</gene>
<dbReference type="EMBL" id="JADQAZ010000003">
    <property type="protein sequence ID" value="MBT0958739.1"/>
    <property type="molecule type" value="Genomic_DNA"/>
</dbReference>
<dbReference type="AlphaFoldDB" id="A0AAP2G9T9"/>
<dbReference type="InterPro" id="IPR027417">
    <property type="entry name" value="P-loop_NTPase"/>
</dbReference>
<evidence type="ECO:0000256" key="1">
    <source>
        <dbReference type="SAM" id="MobiDB-lite"/>
    </source>
</evidence>
<comment type="caution">
    <text evidence="2">The sequence shown here is derived from an EMBL/GenBank/DDBJ whole genome shotgun (WGS) entry which is preliminary data.</text>
</comment>
<feature type="compositionally biased region" description="Low complexity" evidence="1">
    <location>
        <begin position="203"/>
        <end position="213"/>
    </location>
</feature>
<dbReference type="RefSeq" id="WP_327794960.1">
    <property type="nucleotide sequence ID" value="NZ_JADQAZ010000003.1"/>
</dbReference>
<evidence type="ECO:0000313" key="2">
    <source>
        <dbReference type="EMBL" id="MBT0958739.1"/>
    </source>
</evidence>
<dbReference type="SUPFAM" id="SSF52540">
    <property type="entry name" value="P-loop containing nucleoside triphosphate hydrolases"/>
    <property type="match status" value="1"/>
</dbReference>
<evidence type="ECO:0008006" key="4">
    <source>
        <dbReference type="Google" id="ProtNLM"/>
    </source>
</evidence>
<accession>A0AAP2G9T9</accession>
<name>A0AAP2G9T9_9RHOB</name>
<organism evidence="2 3">
    <name type="scientific">Harenicola maris</name>
    <dbReference type="NCBI Taxonomy" id="2841044"/>
    <lineage>
        <taxon>Bacteria</taxon>
        <taxon>Pseudomonadati</taxon>
        <taxon>Pseudomonadota</taxon>
        <taxon>Alphaproteobacteria</taxon>
        <taxon>Rhodobacterales</taxon>
        <taxon>Paracoccaceae</taxon>
        <taxon>Harenicola</taxon>
    </lineage>
</organism>
<proteinExistence type="predicted"/>
<keyword evidence="3" id="KW-1185">Reference proteome</keyword>